<dbReference type="KEGG" id="mmai:sS8_1402"/>
<dbReference type="Gene3D" id="3.90.1480.10">
    <property type="entry name" value="Alpha-2,3-sialyltransferase"/>
    <property type="match status" value="1"/>
</dbReference>
<keyword evidence="2" id="KW-1185">Reference proteome</keyword>
<protein>
    <submittedName>
        <fullName evidence="1">Uncharacterized protein</fullName>
    </submittedName>
</protein>
<evidence type="ECO:0000313" key="2">
    <source>
        <dbReference type="Proteomes" id="UP000266313"/>
    </source>
</evidence>
<proteinExistence type="predicted"/>
<dbReference type="Proteomes" id="UP000266313">
    <property type="component" value="Chromosome"/>
</dbReference>
<dbReference type="AlphaFoldDB" id="A0A250KP96"/>
<evidence type="ECO:0000313" key="1">
    <source>
        <dbReference type="EMBL" id="BBA33362.1"/>
    </source>
</evidence>
<accession>A0A250KP96</accession>
<reference evidence="1 2" key="1">
    <citation type="submission" date="2016-12" db="EMBL/GenBank/DDBJ databases">
        <title>Genome sequencing of Methylocaldum marinum.</title>
        <authorList>
            <person name="Takeuchi M."/>
            <person name="Kamagata Y."/>
            <person name="Hiraoka S."/>
            <person name="Oshima K."/>
            <person name="Hattori M."/>
            <person name="Iwasaki W."/>
        </authorList>
    </citation>
    <scope>NUCLEOTIDE SEQUENCE [LARGE SCALE GENOMIC DNA]</scope>
    <source>
        <strain evidence="1 2">S8</strain>
    </source>
</reference>
<dbReference type="EMBL" id="AP017928">
    <property type="protein sequence ID" value="BBA33362.1"/>
    <property type="molecule type" value="Genomic_DNA"/>
</dbReference>
<sequence>MMLIVRRISYFAYIVLRRIARWKYRESNVKRSRLLVWPPASNLEELNDIVDWIAWYIPAQSGLSVTLVGTPALAAERGYSMPAEVTFLTRIADESFETVLIHKHTVRCSLEALERFNAKLECIDKRFFTYHESVAFQRIYALHDTVSLSDTRKKLEEVSRKNYEFLYSRYKGCQRAFVLGTGPSIQQIFHIDVSQDDLVIACNSLVKNQKVFSYARPAVLTFADPVFHFGRSAYAQQFREHLASLSSDTNVFFIVPPEHGLLLALHYPSLISRLIVLPVSPEFNLPTPENRKVQVADNIMTLYMLPVASAMAQEVYVIGADGRAQADNYFWKHDQDSQYGNLMKTAVDAHPSFFRDRDYKAYFKHHCDTMEALISQGERRGVRYYSVSSSTIPALRQRAWERHGPREQLANGA</sequence>
<organism evidence="1 2">
    <name type="scientific">Methylocaldum marinum</name>
    <dbReference type="NCBI Taxonomy" id="1432792"/>
    <lineage>
        <taxon>Bacteria</taxon>
        <taxon>Pseudomonadati</taxon>
        <taxon>Pseudomonadota</taxon>
        <taxon>Gammaproteobacteria</taxon>
        <taxon>Methylococcales</taxon>
        <taxon>Methylococcaceae</taxon>
        <taxon>Methylocaldum</taxon>
    </lineage>
</organism>
<gene>
    <name evidence="1" type="ORF">sS8_1402</name>
</gene>
<name>A0A250KP96_9GAMM</name>